<dbReference type="SUPFAM" id="SSF46689">
    <property type="entry name" value="Homeodomain-like"/>
    <property type="match status" value="1"/>
</dbReference>
<dbReference type="RefSeq" id="WP_077088018.1">
    <property type="nucleotide sequence ID" value="NZ_LT721901.1"/>
</dbReference>
<dbReference type="InterPro" id="IPR009057">
    <property type="entry name" value="Homeodomain-like_sf"/>
</dbReference>
<accession>A0A2U3NU67</accession>
<keyword evidence="5" id="KW-1185">Reference proteome</keyword>
<organism evidence="4 5">
    <name type="scientific">Mycobacterium rhizamassiliense</name>
    <dbReference type="NCBI Taxonomy" id="1841860"/>
    <lineage>
        <taxon>Bacteria</taxon>
        <taxon>Bacillati</taxon>
        <taxon>Actinomycetota</taxon>
        <taxon>Actinomycetes</taxon>
        <taxon>Mycobacteriales</taxon>
        <taxon>Mycobacteriaceae</taxon>
        <taxon>Mycobacterium</taxon>
    </lineage>
</organism>
<dbReference type="PANTHER" id="PTHR30055">
    <property type="entry name" value="HTH-TYPE TRANSCRIPTIONAL REGULATOR RUTR"/>
    <property type="match status" value="1"/>
</dbReference>
<dbReference type="Proteomes" id="UP000240988">
    <property type="component" value="Unassembled WGS sequence"/>
</dbReference>
<dbReference type="Gene3D" id="1.10.357.10">
    <property type="entry name" value="Tetracycline Repressor, domain 2"/>
    <property type="match status" value="1"/>
</dbReference>
<dbReference type="STRING" id="1841860.GCA_900157375_02885"/>
<sequence>MQQPAAKVRVKRGTAQQHLLDSAQQLFAERGYRGTTTKDIAQNAGVSENLIFRYFTSKSELMLASVVNPLFATLQRFADDWRRNDTLRAQPHQEIVHRFVAEVVDLIDSHHGLARAILNVLVERPPDFDTATIGRQFAEVLQGMGPEMGEFLSRRELTSTNPGLVLRMGIISAITNVVLLPESYGVGEQPPSKAVIVDELTNFVVYGLQPVPPKT</sequence>
<evidence type="ECO:0000259" key="3">
    <source>
        <dbReference type="PROSITE" id="PS50977"/>
    </source>
</evidence>
<dbReference type="InterPro" id="IPR050109">
    <property type="entry name" value="HTH-type_TetR-like_transc_reg"/>
</dbReference>
<dbReference type="Pfam" id="PF00440">
    <property type="entry name" value="TetR_N"/>
    <property type="match status" value="1"/>
</dbReference>
<name>A0A2U3NU67_9MYCO</name>
<dbReference type="GO" id="GO:0000976">
    <property type="term" value="F:transcription cis-regulatory region binding"/>
    <property type="evidence" value="ECO:0007669"/>
    <property type="project" value="TreeGrafter"/>
</dbReference>
<dbReference type="PROSITE" id="PS50977">
    <property type="entry name" value="HTH_TETR_2"/>
    <property type="match status" value="1"/>
</dbReference>
<proteinExistence type="predicted"/>
<keyword evidence="1 2" id="KW-0238">DNA-binding</keyword>
<gene>
    <name evidence="4" type="ORF">MRAB57_2882</name>
</gene>
<reference evidence="4 5" key="1">
    <citation type="submission" date="2017-01" db="EMBL/GenBank/DDBJ databases">
        <authorList>
            <consortium name="Urmite Genomes"/>
        </authorList>
    </citation>
    <scope>NUCLEOTIDE SEQUENCE [LARGE SCALE GENOMIC DNA]</scope>
    <source>
        <strain evidence="4 5">AB57</strain>
    </source>
</reference>
<feature type="DNA-binding region" description="H-T-H motif" evidence="2">
    <location>
        <begin position="36"/>
        <end position="55"/>
    </location>
</feature>
<dbReference type="AlphaFoldDB" id="A0A2U3NU67"/>
<evidence type="ECO:0000313" key="5">
    <source>
        <dbReference type="Proteomes" id="UP000240988"/>
    </source>
</evidence>
<protein>
    <submittedName>
        <fullName evidence="4">TetR family transcriptional regulator</fullName>
    </submittedName>
</protein>
<evidence type="ECO:0000256" key="1">
    <source>
        <dbReference type="ARBA" id="ARBA00023125"/>
    </source>
</evidence>
<dbReference type="GO" id="GO:0003700">
    <property type="term" value="F:DNA-binding transcription factor activity"/>
    <property type="evidence" value="ECO:0007669"/>
    <property type="project" value="TreeGrafter"/>
</dbReference>
<dbReference type="PRINTS" id="PR00455">
    <property type="entry name" value="HTHTETR"/>
</dbReference>
<dbReference type="OrthoDB" id="4726108at2"/>
<evidence type="ECO:0000313" key="4">
    <source>
        <dbReference type="EMBL" id="SPM35061.1"/>
    </source>
</evidence>
<dbReference type="EMBL" id="FUFA01000004">
    <property type="protein sequence ID" value="SPM35061.1"/>
    <property type="molecule type" value="Genomic_DNA"/>
</dbReference>
<evidence type="ECO:0000256" key="2">
    <source>
        <dbReference type="PROSITE-ProRule" id="PRU00335"/>
    </source>
</evidence>
<dbReference type="PANTHER" id="PTHR30055:SF226">
    <property type="entry name" value="HTH-TYPE TRANSCRIPTIONAL REGULATOR PKSA"/>
    <property type="match status" value="1"/>
</dbReference>
<feature type="domain" description="HTH tetR-type" evidence="3">
    <location>
        <begin position="13"/>
        <end position="73"/>
    </location>
</feature>
<dbReference type="InterPro" id="IPR001647">
    <property type="entry name" value="HTH_TetR"/>
</dbReference>